<evidence type="ECO:0000313" key="1">
    <source>
        <dbReference type="EMBL" id="TNN78863.1"/>
    </source>
</evidence>
<dbReference type="AlphaFoldDB" id="A0A4Z2INV5"/>
<evidence type="ECO:0000313" key="2">
    <source>
        <dbReference type="Proteomes" id="UP000314294"/>
    </source>
</evidence>
<organism evidence="1 2">
    <name type="scientific">Liparis tanakae</name>
    <name type="common">Tanaka's snailfish</name>
    <dbReference type="NCBI Taxonomy" id="230148"/>
    <lineage>
        <taxon>Eukaryota</taxon>
        <taxon>Metazoa</taxon>
        <taxon>Chordata</taxon>
        <taxon>Craniata</taxon>
        <taxon>Vertebrata</taxon>
        <taxon>Euteleostomi</taxon>
        <taxon>Actinopterygii</taxon>
        <taxon>Neopterygii</taxon>
        <taxon>Teleostei</taxon>
        <taxon>Neoteleostei</taxon>
        <taxon>Acanthomorphata</taxon>
        <taxon>Eupercaria</taxon>
        <taxon>Perciformes</taxon>
        <taxon>Cottioidei</taxon>
        <taxon>Cottales</taxon>
        <taxon>Liparidae</taxon>
        <taxon>Liparis</taxon>
    </lineage>
</organism>
<keyword evidence="2" id="KW-1185">Reference proteome</keyword>
<accession>A0A4Z2INV5</accession>
<proteinExistence type="predicted"/>
<reference evidence="1 2" key="1">
    <citation type="submission" date="2019-03" db="EMBL/GenBank/DDBJ databases">
        <title>First draft genome of Liparis tanakae, snailfish: a comprehensive survey of snailfish specific genes.</title>
        <authorList>
            <person name="Kim W."/>
            <person name="Song I."/>
            <person name="Jeong J.-H."/>
            <person name="Kim D."/>
            <person name="Kim S."/>
            <person name="Ryu S."/>
            <person name="Song J.Y."/>
            <person name="Lee S.K."/>
        </authorList>
    </citation>
    <scope>NUCLEOTIDE SEQUENCE [LARGE SCALE GENOMIC DNA]</scope>
    <source>
        <tissue evidence="1">Muscle</tissue>
    </source>
</reference>
<sequence>MLQPPKTKSGCNVQQIQFVPQMLQRDYAAGPKSAPTLVRAEAAVKSLINPRWAPVLTQHVGEAPD</sequence>
<dbReference type="EMBL" id="SRLO01000070">
    <property type="protein sequence ID" value="TNN78863.1"/>
    <property type="molecule type" value="Genomic_DNA"/>
</dbReference>
<gene>
    <name evidence="1" type="ORF">EYF80_011033</name>
</gene>
<protein>
    <submittedName>
        <fullName evidence="1">Uncharacterized protein</fullName>
    </submittedName>
</protein>
<comment type="caution">
    <text evidence="1">The sequence shown here is derived from an EMBL/GenBank/DDBJ whole genome shotgun (WGS) entry which is preliminary data.</text>
</comment>
<dbReference type="Proteomes" id="UP000314294">
    <property type="component" value="Unassembled WGS sequence"/>
</dbReference>
<name>A0A4Z2INV5_9TELE</name>